<dbReference type="Proteomes" id="UP000053199">
    <property type="component" value="Unassembled WGS sequence"/>
</dbReference>
<dbReference type="InterPro" id="IPR027383">
    <property type="entry name" value="Znf_put"/>
</dbReference>
<evidence type="ECO:0000256" key="3">
    <source>
        <dbReference type="SAM" id="MobiDB-lite"/>
    </source>
</evidence>
<sequence length="241" mass="24520">MTGNPHQLLGAYLLGGLDDGDRAAFEAHLGRCPVCREDLAGLDTLPMLLDALPAADALALAPAPGDTPGPAGVAAGTAEQVPAGPSPAGEAAGHLPESLPLLHELARRRRTLRRRWAALAGAAAAAALAVGLAAGPLLVRPPQPDATYSVQSGGGLRFSIDMARKTWGTELAVNGSSLPSDGTLSLWVRDRDGGEDRACAWTATPSGRVKVTGATPIQLGSISSVELRDGAHHPVAVITVP</sequence>
<evidence type="ECO:0000256" key="4">
    <source>
        <dbReference type="SAM" id="Phobius"/>
    </source>
</evidence>
<dbReference type="Gene3D" id="1.10.10.1320">
    <property type="entry name" value="Anti-sigma factor, zinc-finger domain"/>
    <property type="match status" value="1"/>
</dbReference>
<accession>A0A0V8IPR9</accession>
<dbReference type="STRING" id="993070.AS031_09375"/>
<feature type="domain" description="Putative zinc-finger" evidence="5">
    <location>
        <begin position="7"/>
        <end position="36"/>
    </location>
</feature>
<dbReference type="Pfam" id="PF13490">
    <property type="entry name" value="zf-HC2"/>
    <property type="match status" value="1"/>
</dbReference>
<reference evidence="6 7" key="1">
    <citation type="journal article" date="2014" name="Arch. Microbiol.">
        <title>Arthrobacter enclensis sp. nov., isolated from sediment sample.</title>
        <authorList>
            <person name="Dastager S.G."/>
            <person name="Liu Q."/>
            <person name="Tang S.K."/>
            <person name="Krishnamurthi S."/>
            <person name="Lee J.C."/>
            <person name="Li W.J."/>
        </authorList>
    </citation>
    <scope>NUCLEOTIDE SEQUENCE [LARGE SCALE GENOMIC DNA]</scope>
    <source>
        <strain evidence="6 7">NIO-1008</strain>
    </source>
</reference>
<evidence type="ECO:0000313" key="7">
    <source>
        <dbReference type="Proteomes" id="UP000053199"/>
    </source>
</evidence>
<keyword evidence="4" id="KW-0472">Membrane</keyword>
<protein>
    <submittedName>
        <fullName evidence="6">Anti-sigma factor</fullName>
    </submittedName>
</protein>
<keyword evidence="4" id="KW-0812">Transmembrane</keyword>
<dbReference type="RefSeq" id="WP_058267869.1">
    <property type="nucleotide sequence ID" value="NZ_FMAZ01000003.1"/>
</dbReference>
<evidence type="ECO:0000256" key="2">
    <source>
        <dbReference type="ARBA" id="ARBA00023163"/>
    </source>
</evidence>
<feature type="region of interest" description="Disordered" evidence="3">
    <location>
        <begin position="68"/>
        <end position="94"/>
    </location>
</feature>
<keyword evidence="2" id="KW-0804">Transcription</keyword>
<comment type="caution">
    <text evidence="6">The sequence shown here is derived from an EMBL/GenBank/DDBJ whole genome shotgun (WGS) entry which is preliminary data.</text>
</comment>
<feature type="transmembrane region" description="Helical" evidence="4">
    <location>
        <begin position="116"/>
        <end position="139"/>
    </location>
</feature>
<dbReference type="InterPro" id="IPR041916">
    <property type="entry name" value="Anti_sigma_zinc_sf"/>
</dbReference>
<keyword evidence="1" id="KW-0805">Transcription regulation</keyword>
<keyword evidence="7" id="KW-1185">Reference proteome</keyword>
<keyword evidence="4" id="KW-1133">Transmembrane helix</keyword>
<dbReference type="EMBL" id="LNQM01000003">
    <property type="protein sequence ID" value="KSU76798.1"/>
    <property type="molecule type" value="Genomic_DNA"/>
</dbReference>
<evidence type="ECO:0000313" key="6">
    <source>
        <dbReference type="EMBL" id="KSU76798.1"/>
    </source>
</evidence>
<name>A0A0V8IPR9_9MICC</name>
<organism evidence="6 7">
    <name type="scientific">Pseudarthrobacter enclensis</name>
    <dbReference type="NCBI Taxonomy" id="993070"/>
    <lineage>
        <taxon>Bacteria</taxon>
        <taxon>Bacillati</taxon>
        <taxon>Actinomycetota</taxon>
        <taxon>Actinomycetes</taxon>
        <taxon>Micrococcales</taxon>
        <taxon>Micrococcaceae</taxon>
        <taxon>Pseudarthrobacter</taxon>
    </lineage>
</organism>
<dbReference type="OrthoDB" id="5242431at2"/>
<gene>
    <name evidence="6" type="ORF">AS031_09375</name>
</gene>
<proteinExistence type="predicted"/>
<evidence type="ECO:0000256" key="1">
    <source>
        <dbReference type="ARBA" id="ARBA00023015"/>
    </source>
</evidence>
<dbReference type="AlphaFoldDB" id="A0A0V8IPR9"/>
<evidence type="ECO:0000259" key="5">
    <source>
        <dbReference type="Pfam" id="PF13490"/>
    </source>
</evidence>